<keyword evidence="3" id="KW-1185">Reference proteome</keyword>
<proteinExistence type="predicted"/>
<dbReference type="EMBL" id="PKSL01000042">
    <property type="protein sequence ID" value="POW10997.1"/>
    <property type="molecule type" value="Genomic_DNA"/>
</dbReference>
<evidence type="ECO:0000313" key="2">
    <source>
        <dbReference type="EMBL" id="POW10997.1"/>
    </source>
</evidence>
<organism evidence="2 3">
    <name type="scientific">Puccinia striiformis</name>
    <dbReference type="NCBI Taxonomy" id="27350"/>
    <lineage>
        <taxon>Eukaryota</taxon>
        <taxon>Fungi</taxon>
        <taxon>Dikarya</taxon>
        <taxon>Basidiomycota</taxon>
        <taxon>Pucciniomycotina</taxon>
        <taxon>Pucciniomycetes</taxon>
        <taxon>Pucciniales</taxon>
        <taxon>Pucciniaceae</taxon>
        <taxon>Puccinia</taxon>
    </lineage>
</organism>
<dbReference type="AlphaFoldDB" id="A0A2S4VN71"/>
<reference evidence="2" key="1">
    <citation type="submission" date="2017-12" db="EMBL/GenBank/DDBJ databases">
        <title>Gene loss provides genomic basis for host adaptation in cereal stripe rust fungi.</title>
        <authorList>
            <person name="Xia C."/>
        </authorList>
    </citation>
    <scope>NUCLEOTIDE SEQUENCE [LARGE SCALE GENOMIC DNA]</scope>
    <source>
        <strain evidence="2">93-210</strain>
    </source>
</reference>
<dbReference type="Proteomes" id="UP000239156">
    <property type="component" value="Unassembled WGS sequence"/>
</dbReference>
<sequence length="230" mass="25777">MAANLKYSGQANITAHVCQNKPEANIQMFRKSFIAWNNNSCKHLVAIIKFHPFATMEPSLKARYQHLAHHLIAQTAYQNPNNSNGPANSGKIAAYEDLQTHVPTVNTFIGEQFKNLSQPLYDEVREQHHALDAPGLAPHFERDPDGFTCHLSYTLGNFANESHTNRDASPFSFVTWLPINKKTGDLIEGDLNVSGGQFVFPRNGFGIDFTGFRGSAHGKRHFITILHFLF</sequence>
<accession>A0A2S4VN71</accession>
<name>A0A2S4VN71_9BASI</name>
<protein>
    <recommendedName>
        <fullName evidence="1">Tet-like 2OG-Fe(II) oxygenase domain-containing protein</fullName>
    </recommendedName>
</protein>
<dbReference type="Pfam" id="PF20515">
    <property type="entry name" value="2OG-FeII_Oxy_6"/>
    <property type="match status" value="1"/>
</dbReference>
<comment type="caution">
    <text evidence="2">The sequence shown here is derived from an EMBL/GenBank/DDBJ whole genome shotgun (WGS) entry which is preliminary data.</text>
</comment>
<dbReference type="InterPro" id="IPR046798">
    <property type="entry name" value="2OG-FeII_Oxy_6"/>
</dbReference>
<evidence type="ECO:0000313" key="3">
    <source>
        <dbReference type="Proteomes" id="UP000239156"/>
    </source>
</evidence>
<dbReference type="VEuPathDB" id="FungiDB:PSHT_06526"/>
<gene>
    <name evidence="2" type="ORF">PSTT_05671</name>
</gene>
<evidence type="ECO:0000259" key="1">
    <source>
        <dbReference type="Pfam" id="PF20515"/>
    </source>
</evidence>
<dbReference type="VEuPathDB" id="FungiDB:PSTT_05671"/>
<feature type="domain" description="Tet-like 2OG-Fe(II) oxygenase" evidence="1">
    <location>
        <begin position="94"/>
        <end position="214"/>
    </location>
</feature>